<evidence type="ECO:0000256" key="1">
    <source>
        <dbReference type="ARBA" id="ARBA00023268"/>
    </source>
</evidence>
<dbReference type="PANTHER" id="PTHR37984:SF5">
    <property type="entry name" value="PROTEIN NYNRIN-LIKE"/>
    <property type="match status" value="1"/>
</dbReference>
<feature type="region of interest" description="Disordered" evidence="2">
    <location>
        <begin position="76"/>
        <end position="109"/>
    </location>
</feature>
<dbReference type="InterPro" id="IPR043128">
    <property type="entry name" value="Rev_trsase/Diguanyl_cyclase"/>
</dbReference>
<evidence type="ECO:0000259" key="3">
    <source>
        <dbReference type="PROSITE" id="PS50994"/>
    </source>
</evidence>
<protein>
    <recommendedName>
        <fullName evidence="3">Integrase catalytic domain-containing protein</fullName>
    </recommendedName>
</protein>
<dbReference type="Pfam" id="PF17919">
    <property type="entry name" value="RT_RNaseH_2"/>
    <property type="match status" value="1"/>
</dbReference>
<accession>A0A8J5M8Q1</accession>
<dbReference type="CDD" id="cd09274">
    <property type="entry name" value="RNase_HI_RT_Ty3"/>
    <property type="match status" value="1"/>
</dbReference>
<dbReference type="Gene3D" id="3.30.70.270">
    <property type="match status" value="1"/>
</dbReference>
<dbReference type="InterPro" id="IPR036397">
    <property type="entry name" value="RNaseH_sf"/>
</dbReference>
<dbReference type="SUPFAM" id="SSF56672">
    <property type="entry name" value="DNA/RNA polymerases"/>
    <property type="match status" value="1"/>
</dbReference>
<dbReference type="InterPro" id="IPR001584">
    <property type="entry name" value="Integrase_cat-core"/>
</dbReference>
<dbReference type="SUPFAM" id="SSF53098">
    <property type="entry name" value="Ribonuclease H-like"/>
    <property type="match status" value="1"/>
</dbReference>
<dbReference type="InterPro" id="IPR041577">
    <property type="entry name" value="RT_RNaseH_2"/>
</dbReference>
<name>A0A8J5M8Q1_ZINOF</name>
<dbReference type="Proteomes" id="UP000734854">
    <property type="component" value="Unassembled WGS sequence"/>
</dbReference>
<evidence type="ECO:0000256" key="2">
    <source>
        <dbReference type="SAM" id="MobiDB-lite"/>
    </source>
</evidence>
<dbReference type="GO" id="GO:0003824">
    <property type="term" value="F:catalytic activity"/>
    <property type="evidence" value="ECO:0007669"/>
    <property type="project" value="UniProtKB-KW"/>
</dbReference>
<evidence type="ECO:0000313" key="4">
    <source>
        <dbReference type="EMBL" id="KAG6536522.1"/>
    </source>
</evidence>
<keyword evidence="1" id="KW-0511">Multifunctional enzyme</keyword>
<dbReference type="PROSITE" id="PS50994">
    <property type="entry name" value="INTEGRASE"/>
    <property type="match status" value="1"/>
</dbReference>
<organism evidence="4 5">
    <name type="scientific">Zingiber officinale</name>
    <name type="common">Ginger</name>
    <name type="synonym">Amomum zingiber</name>
    <dbReference type="NCBI Taxonomy" id="94328"/>
    <lineage>
        <taxon>Eukaryota</taxon>
        <taxon>Viridiplantae</taxon>
        <taxon>Streptophyta</taxon>
        <taxon>Embryophyta</taxon>
        <taxon>Tracheophyta</taxon>
        <taxon>Spermatophyta</taxon>
        <taxon>Magnoliopsida</taxon>
        <taxon>Liliopsida</taxon>
        <taxon>Zingiberales</taxon>
        <taxon>Zingiberaceae</taxon>
        <taxon>Zingiber</taxon>
    </lineage>
</organism>
<dbReference type="AlphaFoldDB" id="A0A8J5M8Q1"/>
<keyword evidence="5" id="KW-1185">Reference proteome</keyword>
<dbReference type="GO" id="GO:0003676">
    <property type="term" value="F:nucleic acid binding"/>
    <property type="evidence" value="ECO:0007669"/>
    <property type="project" value="InterPro"/>
</dbReference>
<dbReference type="InterPro" id="IPR043502">
    <property type="entry name" value="DNA/RNA_pol_sf"/>
</dbReference>
<dbReference type="EMBL" id="JACMSC010000001">
    <property type="protein sequence ID" value="KAG6536522.1"/>
    <property type="molecule type" value="Genomic_DNA"/>
</dbReference>
<dbReference type="InterPro" id="IPR050951">
    <property type="entry name" value="Retrovirus_Pol_polyprotein"/>
</dbReference>
<sequence length="528" mass="60846">MKVDPADQLVKRPITRSIAKGLNKLVSEPIIMGDSQALQQRFDAFFKIYQEDKASNEKRQQLIHAQLEELSKSFSNLHSHNNHRGEESSNHADPQRHRSNEYHGHEEGSSYIPRYSKLDFPRYDGVVVDNDKIDAVLHWPQPTTLHALRGFLGLTGYYRKFVQGYGVLVSPLTSLLRRNSFEWNEAAELSFQKLKIALTSTLVLALPDFSKSFVVDCDASDMGIGAILQQEGRPIAFFSRPLPQRHKKLPAYEKELVGLAKAIHHWRAYLWGYKFLVRTDHYSLKFLLEQQITNSPQQHWISKLLGFDFLIEYQAGRNNVATDSLSRRDNNNGQLTAISMPKLNLIEGIQSKYSTSPEIQHLIQVHMFVRECPICQHNKVEHLKSAGLLQPLSIPHQVWSNISMDFIDGLPPSQGKTVLFVVVDCFSKYAHFIPLSHPYTAVKVAQVFFDIIFKLHDLPETIISDRDTTFISSFWKEPFRFSGTQLCFSSTYHPQSDDQTKVVNRVIEMYLRCFTGEFSKKWVYWISW</sequence>
<feature type="compositionally biased region" description="Basic and acidic residues" evidence="2">
    <location>
        <begin position="83"/>
        <end position="108"/>
    </location>
</feature>
<dbReference type="InterPro" id="IPR012337">
    <property type="entry name" value="RNaseH-like_sf"/>
</dbReference>
<reference evidence="4 5" key="1">
    <citation type="submission" date="2020-08" db="EMBL/GenBank/DDBJ databases">
        <title>Plant Genome Project.</title>
        <authorList>
            <person name="Zhang R.-G."/>
        </authorList>
    </citation>
    <scope>NUCLEOTIDE SEQUENCE [LARGE SCALE GENOMIC DNA]</scope>
    <source>
        <tissue evidence="4">Rhizome</tissue>
    </source>
</reference>
<feature type="domain" description="Integrase catalytic" evidence="3">
    <location>
        <begin position="391"/>
        <end position="528"/>
    </location>
</feature>
<dbReference type="Pfam" id="PF00665">
    <property type="entry name" value="rve"/>
    <property type="match status" value="1"/>
</dbReference>
<dbReference type="Gene3D" id="3.30.420.10">
    <property type="entry name" value="Ribonuclease H-like superfamily/Ribonuclease H"/>
    <property type="match status" value="1"/>
</dbReference>
<dbReference type="PANTHER" id="PTHR37984">
    <property type="entry name" value="PROTEIN CBG26694"/>
    <property type="match status" value="1"/>
</dbReference>
<dbReference type="GO" id="GO:0015074">
    <property type="term" value="P:DNA integration"/>
    <property type="evidence" value="ECO:0007669"/>
    <property type="project" value="InterPro"/>
</dbReference>
<dbReference type="FunFam" id="3.30.70.270:FF:000020">
    <property type="entry name" value="Transposon Tf2-6 polyprotein-like Protein"/>
    <property type="match status" value="1"/>
</dbReference>
<proteinExistence type="predicted"/>
<gene>
    <name evidence="4" type="ORF">ZIOFF_001580</name>
</gene>
<comment type="caution">
    <text evidence="4">The sequence shown here is derived from an EMBL/GenBank/DDBJ whole genome shotgun (WGS) entry which is preliminary data.</text>
</comment>
<evidence type="ECO:0000313" key="5">
    <source>
        <dbReference type="Proteomes" id="UP000734854"/>
    </source>
</evidence>